<evidence type="ECO:0000313" key="2">
    <source>
        <dbReference type="Proteomes" id="UP000011116"/>
    </source>
</evidence>
<dbReference type="InterPro" id="IPR038765">
    <property type="entry name" value="Papain-like_cys_pep_sf"/>
</dbReference>
<reference evidence="1" key="3">
    <citation type="submission" date="2022-01" db="UniProtKB">
        <authorList>
            <consortium name="EnsemblPlants"/>
        </authorList>
    </citation>
    <scope>IDENTIFICATION</scope>
    <source>
        <strain evidence="1">subsp. vulgare</strain>
    </source>
</reference>
<evidence type="ECO:0000313" key="1">
    <source>
        <dbReference type="EnsemblPlants" id="HORVU.MOREX.r3.5HG0424720.1"/>
    </source>
</evidence>
<organism evidence="1 2">
    <name type="scientific">Hordeum vulgare subsp. vulgare</name>
    <name type="common">Domesticated barley</name>
    <dbReference type="NCBI Taxonomy" id="112509"/>
    <lineage>
        <taxon>Eukaryota</taxon>
        <taxon>Viridiplantae</taxon>
        <taxon>Streptophyta</taxon>
        <taxon>Embryophyta</taxon>
        <taxon>Tracheophyta</taxon>
        <taxon>Spermatophyta</taxon>
        <taxon>Magnoliopsida</taxon>
        <taxon>Liliopsida</taxon>
        <taxon>Poales</taxon>
        <taxon>Poaceae</taxon>
        <taxon>BOP clade</taxon>
        <taxon>Pooideae</taxon>
        <taxon>Triticodae</taxon>
        <taxon>Triticeae</taxon>
        <taxon>Hordeinae</taxon>
        <taxon>Hordeum</taxon>
    </lineage>
</organism>
<accession>A0A8I6XJL8</accession>
<dbReference type="Gramene" id="HORVU.MOREX.r3.5HG0424720.1">
    <property type="protein sequence ID" value="HORVU.MOREX.r3.5HG0424720.1"/>
    <property type="gene ID" value="HORVU.MOREX.r3.5HG0424720"/>
</dbReference>
<sequence>MLPIAPAPAPAPATAPTEDELNERARLVVEKLSSDPWICPVCQHVNKPIDNLLFKIPAFKCTNPTRNCNAKCPGTVAWSISDCILNTARTHFPIRNQGKHPTCTAHAILAGMDAALRIEGALRGKHVCQPLNDVDLLRKYCLSIPDGLGHEAEQRMKGPRFINLLWIAQAMGVEFVSPPGKRARRVLKLEYWFQLRIRTTSVDYLIRLIANGFPLIATMETGRCFRMVTEGELYRGPNIAKNHAVLLHGTVVRQMLLPNETTGQNELVQKVLFKARNSHGDKAHSSGAKAGLGGDVYILVEDLGPVVYGFRIEVPTWMVAA</sequence>
<keyword evidence="2" id="KW-1185">Reference proteome</keyword>
<dbReference type="Proteomes" id="UP000011116">
    <property type="component" value="Chromosome 5H"/>
</dbReference>
<dbReference type="EnsemblPlants" id="HORVU.MOREX.r3.5HG0424720.1">
    <property type="protein sequence ID" value="HORVU.MOREX.r3.5HG0424720.1"/>
    <property type="gene ID" value="HORVU.MOREX.r3.5HG0424720"/>
</dbReference>
<name>A0A8I6XJL8_HORVV</name>
<dbReference type="SMR" id="A0A8I6XJL8"/>
<dbReference type="AlphaFoldDB" id="A0A8I6XJL8"/>
<dbReference type="Gramene" id="HORVU.MOREX.r2.5HG0352970.1">
    <property type="protein sequence ID" value="HORVU.MOREX.r2.5HG0352970.1"/>
    <property type="gene ID" value="HORVU.MOREX.r2.5HG0352970"/>
</dbReference>
<reference evidence="1" key="2">
    <citation type="submission" date="2020-10" db="EMBL/GenBank/DDBJ databases">
        <authorList>
            <person name="Scholz U."/>
            <person name="Mascher M."/>
            <person name="Fiebig A."/>
        </authorList>
    </citation>
    <scope>NUCLEOTIDE SEQUENCE [LARGE SCALE GENOMIC DNA]</scope>
    <source>
        <strain evidence="1">cv. Morex</strain>
    </source>
</reference>
<dbReference type="SUPFAM" id="SSF54001">
    <property type="entry name" value="Cysteine proteinases"/>
    <property type="match status" value="1"/>
</dbReference>
<reference evidence="2" key="1">
    <citation type="journal article" date="2012" name="Nature">
        <title>A physical, genetic and functional sequence assembly of the barley genome.</title>
        <authorList>
            <consortium name="The International Barley Genome Sequencing Consortium"/>
            <person name="Mayer K.F."/>
            <person name="Waugh R."/>
            <person name="Brown J.W."/>
            <person name="Schulman A."/>
            <person name="Langridge P."/>
            <person name="Platzer M."/>
            <person name="Fincher G.B."/>
            <person name="Muehlbauer G.J."/>
            <person name="Sato K."/>
            <person name="Close T.J."/>
            <person name="Wise R.P."/>
            <person name="Stein N."/>
        </authorList>
    </citation>
    <scope>NUCLEOTIDE SEQUENCE [LARGE SCALE GENOMIC DNA]</scope>
    <source>
        <strain evidence="2">cv. Morex</strain>
    </source>
</reference>
<proteinExistence type="predicted"/>
<protein>
    <submittedName>
        <fullName evidence="1">Uncharacterized protein</fullName>
    </submittedName>
</protein>